<comment type="cofactor">
    <cofactor evidence="1">
        <name>[4Fe-4S] cluster</name>
        <dbReference type="ChEBI" id="CHEBI:49883"/>
    </cofactor>
</comment>
<comment type="caution">
    <text evidence="9">The sequence shown here is derived from an EMBL/GenBank/DDBJ whole genome shotgun (WGS) entry which is preliminary data.</text>
</comment>
<proteinExistence type="inferred from homology"/>
<evidence type="ECO:0000313" key="10">
    <source>
        <dbReference type="Proteomes" id="UP001188597"/>
    </source>
</evidence>
<evidence type="ECO:0000256" key="3">
    <source>
        <dbReference type="ARBA" id="ARBA00022485"/>
    </source>
</evidence>
<dbReference type="AlphaFoldDB" id="A0AA88X047"/>
<evidence type="ECO:0000256" key="5">
    <source>
        <dbReference type="ARBA" id="ARBA00023004"/>
    </source>
</evidence>
<dbReference type="InterPro" id="IPR015928">
    <property type="entry name" value="Aconitase/3IPM_dehydase_swvl"/>
</dbReference>
<feature type="domain" description="Aconitase A/isopropylmalate dehydratase small subunit swivel" evidence="8">
    <location>
        <begin position="41"/>
        <end position="165"/>
    </location>
</feature>
<dbReference type="PANTHER" id="PTHR11670">
    <property type="entry name" value="ACONITASE/IRON-RESPONSIVE ELEMENT FAMILY MEMBER"/>
    <property type="match status" value="1"/>
</dbReference>
<dbReference type="GO" id="GO:0046872">
    <property type="term" value="F:metal ion binding"/>
    <property type="evidence" value="ECO:0007669"/>
    <property type="project" value="UniProtKB-KW"/>
</dbReference>
<dbReference type="EMBL" id="JAVXUP010000128">
    <property type="protein sequence ID" value="KAK3037132.1"/>
    <property type="molecule type" value="Genomic_DNA"/>
</dbReference>
<keyword evidence="6" id="KW-0411">Iron-sulfur</keyword>
<comment type="similarity">
    <text evidence="2">Belongs to the aconitase/IPM isomerase family.</text>
</comment>
<organism evidence="9 10">
    <name type="scientific">Escallonia herrerae</name>
    <dbReference type="NCBI Taxonomy" id="1293975"/>
    <lineage>
        <taxon>Eukaryota</taxon>
        <taxon>Viridiplantae</taxon>
        <taxon>Streptophyta</taxon>
        <taxon>Embryophyta</taxon>
        <taxon>Tracheophyta</taxon>
        <taxon>Spermatophyta</taxon>
        <taxon>Magnoliopsida</taxon>
        <taxon>eudicotyledons</taxon>
        <taxon>Gunneridae</taxon>
        <taxon>Pentapetalae</taxon>
        <taxon>asterids</taxon>
        <taxon>campanulids</taxon>
        <taxon>Escalloniales</taxon>
        <taxon>Escalloniaceae</taxon>
        <taxon>Escallonia</taxon>
    </lineage>
</organism>
<keyword evidence="4" id="KW-0479">Metal-binding</keyword>
<evidence type="ECO:0000259" key="8">
    <source>
        <dbReference type="Pfam" id="PF00694"/>
    </source>
</evidence>
<dbReference type="GO" id="GO:0043436">
    <property type="term" value="P:oxoacid metabolic process"/>
    <property type="evidence" value="ECO:0007669"/>
    <property type="project" value="UniProtKB-ARBA"/>
</dbReference>
<dbReference type="InterPro" id="IPR006249">
    <property type="entry name" value="Aconitase/IRP2"/>
</dbReference>
<evidence type="ECO:0000256" key="1">
    <source>
        <dbReference type="ARBA" id="ARBA00001966"/>
    </source>
</evidence>
<keyword evidence="7" id="KW-0456">Lyase</keyword>
<dbReference type="Gene3D" id="3.20.19.10">
    <property type="entry name" value="Aconitase, domain 4"/>
    <property type="match status" value="1"/>
</dbReference>
<dbReference type="GO" id="GO:0051539">
    <property type="term" value="F:4 iron, 4 sulfur cluster binding"/>
    <property type="evidence" value="ECO:0007669"/>
    <property type="project" value="UniProtKB-KW"/>
</dbReference>
<evidence type="ECO:0000256" key="6">
    <source>
        <dbReference type="ARBA" id="ARBA00023014"/>
    </source>
</evidence>
<name>A0AA88X047_9ASTE</name>
<sequence length="203" mass="22065">MSPPGPCGVKDAYCLLNFGDSITTDHISPSGSIHIDSPAATYLMEHEFDRKDLYSYGSRRGSDEVMGGTFANIRLVNKLLEGEVGPKTIHIPSGEKLSVFKAAMLYKEEGHDTIILAGTEYGSGSARDWAAKGPKELGVEAVIAKSFERIHRSNLTGMGIIPLCCKPGEDADTLGLTGHERYTIDLPSNINDVSKTWSRQHKL</sequence>
<dbReference type="InterPro" id="IPR000573">
    <property type="entry name" value="AconitaseA/IPMdHydase_ssu_swvl"/>
</dbReference>
<keyword evidence="5" id="KW-0408">Iron</keyword>
<keyword evidence="10" id="KW-1185">Reference proteome</keyword>
<keyword evidence="3" id="KW-0004">4Fe-4S</keyword>
<evidence type="ECO:0000256" key="7">
    <source>
        <dbReference type="ARBA" id="ARBA00023239"/>
    </source>
</evidence>
<evidence type="ECO:0000313" key="9">
    <source>
        <dbReference type="EMBL" id="KAK3037132.1"/>
    </source>
</evidence>
<gene>
    <name evidence="9" type="ORF">RJ639_031019</name>
</gene>
<accession>A0AA88X047</accession>
<dbReference type="FunFam" id="3.20.19.10:FF:000001">
    <property type="entry name" value="Aconitate hydratase"/>
    <property type="match status" value="1"/>
</dbReference>
<evidence type="ECO:0000256" key="4">
    <source>
        <dbReference type="ARBA" id="ARBA00022723"/>
    </source>
</evidence>
<reference evidence="9" key="1">
    <citation type="submission" date="2022-12" db="EMBL/GenBank/DDBJ databases">
        <title>Draft genome assemblies for two species of Escallonia (Escalloniales).</title>
        <authorList>
            <person name="Chanderbali A."/>
            <person name="Dervinis C."/>
            <person name="Anghel I."/>
            <person name="Soltis D."/>
            <person name="Soltis P."/>
            <person name="Zapata F."/>
        </authorList>
    </citation>
    <scope>NUCLEOTIDE SEQUENCE</scope>
    <source>
        <strain evidence="9">UCBG64.0493</strain>
        <tissue evidence="9">Leaf</tissue>
    </source>
</reference>
<dbReference type="Proteomes" id="UP001188597">
    <property type="component" value="Unassembled WGS sequence"/>
</dbReference>
<dbReference type="Pfam" id="PF00694">
    <property type="entry name" value="Aconitase_C"/>
    <property type="match status" value="1"/>
</dbReference>
<dbReference type="GO" id="GO:0016836">
    <property type="term" value="F:hydro-lyase activity"/>
    <property type="evidence" value="ECO:0007669"/>
    <property type="project" value="UniProtKB-ARBA"/>
</dbReference>
<evidence type="ECO:0000256" key="2">
    <source>
        <dbReference type="ARBA" id="ARBA00007185"/>
    </source>
</evidence>
<protein>
    <recommendedName>
        <fullName evidence="8">Aconitase A/isopropylmalate dehydratase small subunit swivel domain-containing protein</fullName>
    </recommendedName>
</protein>
<dbReference type="SUPFAM" id="SSF52016">
    <property type="entry name" value="LeuD/IlvD-like"/>
    <property type="match status" value="1"/>
</dbReference>